<evidence type="ECO:0000313" key="2">
    <source>
        <dbReference type="EMBL" id="GBF87448.1"/>
    </source>
</evidence>
<dbReference type="EMBL" id="BDRX01000001">
    <property type="protein sequence ID" value="GBF87448.1"/>
    <property type="molecule type" value="Genomic_DNA"/>
</dbReference>
<proteinExistence type="predicted"/>
<dbReference type="OrthoDB" id="534468at2759"/>
<dbReference type="AlphaFoldDB" id="A0A2V0NJN7"/>
<name>A0A2V0NJN7_9CHLO</name>
<feature type="region of interest" description="Disordered" evidence="1">
    <location>
        <begin position="130"/>
        <end position="238"/>
    </location>
</feature>
<feature type="compositionally biased region" description="Low complexity" evidence="1">
    <location>
        <begin position="149"/>
        <end position="165"/>
    </location>
</feature>
<evidence type="ECO:0000313" key="3">
    <source>
        <dbReference type="Proteomes" id="UP000247498"/>
    </source>
</evidence>
<reference evidence="2 3" key="1">
    <citation type="journal article" date="2018" name="Sci. Rep.">
        <title>Raphidocelis subcapitata (=Pseudokirchneriella subcapitata) provides an insight into genome evolution and environmental adaptations in the Sphaeropleales.</title>
        <authorList>
            <person name="Suzuki S."/>
            <person name="Yamaguchi H."/>
            <person name="Nakajima N."/>
            <person name="Kawachi M."/>
        </authorList>
    </citation>
    <scope>NUCLEOTIDE SEQUENCE [LARGE SCALE GENOMIC DNA]</scope>
    <source>
        <strain evidence="2 3">NIES-35</strain>
    </source>
</reference>
<dbReference type="InParanoid" id="A0A2V0NJN7"/>
<protein>
    <submittedName>
        <fullName evidence="2">Uncharacterized protein</fullName>
    </submittedName>
</protein>
<feature type="compositionally biased region" description="Low complexity" evidence="1">
    <location>
        <begin position="180"/>
        <end position="204"/>
    </location>
</feature>
<organism evidence="2 3">
    <name type="scientific">Raphidocelis subcapitata</name>
    <dbReference type="NCBI Taxonomy" id="307507"/>
    <lineage>
        <taxon>Eukaryota</taxon>
        <taxon>Viridiplantae</taxon>
        <taxon>Chlorophyta</taxon>
        <taxon>core chlorophytes</taxon>
        <taxon>Chlorophyceae</taxon>
        <taxon>CS clade</taxon>
        <taxon>Sphaeropleales</taxon>
        <taxon>Selenastraceae</taxon>
        <taxon>Raphidocelis</taxon>
    </lineage>
</organism>
<sequence>MSPLSGGPSIVAGRGCRSPPPAELAAYVLGQGFSCGAAQARPAPCGASASGGPVETGLPRADEAGLDETLLSVLAPVFEAVRADPGDISTLALLARAVRAASTDPDKGRAMAIEVLALVQMASRLRASLAEGRPHSADGCTACSPPARGAPSGDDATSSDASGTSCRTPPPAEPGRKRAASCSCSDSGSGATSASADDGDSAAAKRQRLAEEMPPPAPRRPGAGPPGAAAPAKTAAEAAVGRMLHDGNASARPAPGALLGGEAVGLAHWHGRLLHRRGGSVAELASLAIQMPAPFLDQMPSVLYAAELAHRRSVPLGLHAVCRCALPAGSNGRRQLAALGAMAGAALVAVVPLQLCDLIVVPYLDAGKQVRVVAFMRVLDDAAAPDDA</sequence>
<gene>
    <name evidence="2" type="ORF">Rsub_00159</name>
</gene>
<feature type="compositionally biased region" description="Low complexity" evidence="1">
    <location>
        <begin position="220"/>
        <end position="238"/>
    </location>
</feature>
<comment type="caution">
    <text evidence="2">The sequence shown here is derived from an EMBL/GenBank/DDBJ whole genome shotgun (WGS) entry which is preliminary data.</text>
</comment>
<accession>A0A2V0NJN7</accession>
<keyword evidence="3" id="KW-1185">Reference proteome</keyword>
<evidence type="ECO:0000256" key="1">
    <source>
        <dbReference type="SAM" id="MobiDB-lite"/>
    </source>
</evidence>
<dbReference type="Proteomes" id="UP000247498">
    <property type="component" value="Unassembled WGS sequence"/>
</dbReference>
<dbReference type="STRING" id="307507.A0A2V0NJN7"/>